<evidence type="ECO:0000256" key="1">
    <source>
        <dbReference type="ARBA" id="ARBA00001946"/>
    </source>
</evidence>
<dbReference type="PROSITE" id="PS00893">
    <property type="entry name" value="NUDIX_BOX"/>
    <property type="match status" value="1"/>
</dbReference>
<dbReference type="Pfam" id="PF00293">
    <property type="entry name" value="NUDIX"/>
    <property type="match status" value="1"/>
</dbReference>
<dbReference type="Proteomes" id="UP000036097">
    <property type="component" value="Unassembled WGS sequence"/>
</dbReference>
<dbReference type="Gene3D" id="3.90.79.10">
    <property type="entry name" value="Nucleoside Triphosphate Pyrophosphohydrolase"/>
    <property type="match status" value="1"/>
</dbReference>
<protein>
    <recommendedName>
        <fullName evidence="3">Nudix hydrolase domain-containing protein</fullName>
    </recommendedName>
</protein>
<dbReference type="InterPro" id="IPR020084">
    <property type="entry name" value="NUDIX_hydrolase_CS"/>
</dbReference>
<accession>A0A0J1HAZ4</accession>
<dbReference type="OrthoDB" id="9801098at2"/>
<comment type="cofactor">
    <cofactor evidence="1">
        <name>Mg(2+)</name>
        <dbReference type="ChEBI" id="CHEBI:18420"/>
    </cofactor>
</comment>
<evidence type="ECO:0000256" key="2">
    <source>
        <dbReference type="ARBA" id="ARBA00022801"/>
    </source>
</evidence>
<name>A0A0J1HAZ4_9GAMM</name>
<evidence type="ECO:0000313" key="5">
    <source>
        <dbReference type="Proteomes" id="UP000036097"/>
    </source>
</evidence>
<dbReference type="RefSeq" id="WP_047876981.1">
    <property type="nucleotide sequence ID" value="NZ_LDOT01000002.1"/>
</dbReference>
<evidence type="ECO:0000259" key="3">
    <source>
        <dbReference type="PROSITE" id="PS51462"/>
    </source>
</evidence>
<dbReference type="STRING" id="1195763.ABT56_00910"/>
<dbReference type="PROSITE" id="PS51462">
    <property type="entry name" value="NUDIX"/>
    <property type="match status" value="1"/>
</dbReference>
<dbReference type="InterPro" id="IPR015797">
    <property type="entry name" value="NUDIX_hydrolase-like_dom_sf"/>
</dbReference>
<reference evidence="4 5" key="1">
    <citation type="submission" date="2015-05" db="EMBL/GenBank/DDBJ databases">
        <title>Photobacterium galathea sp. nov.</title>
        <authorList>
            <person name="Machado H."/>
            <person name="Gram L."/>
        </authorList>
    </citation>
    <scope>NUCLEOTIDE SEQUENCE [LARGE SCALE GENOMIC DNA]</scope>
    <source>
        <strain evidence="4 5">CGMCC 1.12159</strain>
    </source>
</reference>
<dbReference type="EMBL" id="LDOT01000002">
    <property type="protein sequence ID" value="KLV08820.1"/>
    <property type="molecule type" value="Genomic_DNA"/>
</dbReference>
<keyword evidence="2" id="KW-0378">Hydrolase</keyword>
<dbReference type="PANTHER" id="PTHR43046">
    <property type="entry name" value="GDP-MANNOSE MANNOSYL HYDROLASE"/>
    <property type="match status" value="1"/>
</dbReference>
<dbReference type="AlphaFoldDB" id="A0A0J1HAZ4"/>
<dbReference type="SUPFAM" id="SSF55811">
    <property type="entry name" value="Nudix"/>
    <property type="match status" value="1"/>
</dbReference>
<comment type="caution">
    <text evidence="4">The sequence shown here is derived from an EMBL/GenBank/DDBJ whole genome shotgun (WGS) entry which is preliminary data.</text>
</comment>
<dbReference type="PANTHER" id="PTHR43046:SF2">
    <property type="entry name" value="8-OXO-DGTP DIPHOSPHATASE-RELATED"/>
    <property type="match status" value="1"/>
</dbReference>
<gene>
    <name evidence="4" type="ORF">ABT56_00910</name>
</gene>
<keyword evidence="5" id="KW-1185">Reference proteome</keyword>
<dbReference type="PATRIC" id="fig|1195763.3.peg.205"/>
<sequence>MKTVIDKLAWLQIENGKVLCARSKGKSTYYIPGGKRDPGETDAQALVREIKEELTVELNPESLAFYGEFVAPADGKPEGTVVQVRCYQADYIGDLAPDSEIEELAWLGFDDIEKCSVVVQKLFVELNQKQLI</sequence>
<organism evidence="4 5">
    <name type="scientific">Photobacterium aquae</name>
    <dbReference type="NCBI Taxonomy" id="1195763"/>
    <lineage>
        <taxon>Bacteria</taxon>
        <taxon>Pseudomonadati</taxon>
        <taxon>Pseudomonadota</taxon>
        <taxon>Gammaproteobacteria</taxon>
        <taxon>Vibrionales</taxon>
        <taxon>Vibrionaceae</taxon>
        <taxon>Photobacterium</taxon>
    </lineage>
</organism>
<feature type="domain" description="Nudix hydrolase" evidence="3">
    <location>
        <begin position="1"/>
        <end position="130"/>
    </location>
</feature>
<dbReference type="InterPro" id="IPR000086">
    <property type="entry name" value="NUDIX_hydrolase_dom"/>
</dbReference>
<evidence type="ECO:0000313" key="4">
    <source>
        <dbReference type="EMBL" id="KLV08820.1"/>
    </source>
</evidence>
<dbReference type="GO" id="GO:0016787">
    <property type="term" value="F:hydrolase activity"/>
    <property type="evidence" value="ECO:0007669"/>
    <property type="project" value="UniProtKB-KW"/>
</dbReference>
<dbReference type="CDD" id="cd04690">
    <property type="entry name" value="NUDIX_Hydrolase"/>
    <property type="match status" value="1"/>
</dbReference>
<proteinExistence type="predicted"/>